<proteinExistence type="predicted"/>
<dbReference type="HOGENOM" id="CLU_059290_0_0_9"/>
<dbReference type="InterPro" id="IPR002740">
    <property type="entry name" value="EVE_domain"/>
</dbReference>
<evidence type="ECO:0000313" key="3">
    <source>
        <dbReference type="Proteomes" id="UP000001383"/>
    </source>
</evidence>
<dbReference type="KEGG" id="mcl:MCCL_1808"/>
<gene>
    <name evidence="2" type="ordered locus">MCCL_1808</name>
</gene>
<dbReference type="SUPFAM" id="SSF88697">
    <property type="entry name" value="PUA domain-like"/>
    <property type="match status" value="2"/>
</dbReference>
<evidence type="ECO:0000259" key="1">
    <source>
        <dbReference type="Pfam" id="PF01878"/>
    </source>
</evidence>
<feature type="domain" description="EVE" evidence="1">
    <location>
        <begin position="168"/>
        <end position="271"/>
    </location>
</feature>
<dbReference type="Proteomes" id="UP000001383">
    <property type="component" value="Chromosome"/>
</dbReference>
<reference evidence="2 3" key="1">
    <citation type="journal article" date="2009" name="J. Bacteriol.">
        <title>Complete genome sequence of Macrococcus caseolyticus strain JCSCS5402, reflecting the ancestral genome of the human-pathogenic staphylococci.</title>
        <authorList>
            <person name="Baba T."/>
            <person name="Kuwahara-Arai K."/>
            <person name="Uchiyama I."/>
            <person name="Takeuchi F."/>
            <person name="Ito T."/>
            <person name="Hiramatsu K."/>
        </authorList>
    </citation>
    <scope>NUCLEOTIDE SEQUENCE [LARGE SCALE GENOMIC DNA]</scope>
    <source>
        <strain evidence="2 3">JCSC5402</strain>
    </source>
</reference>
<name>B9E8J7_MACCJ</name>
<dbReference type="STRING" id="458233.MCCL_1808"/>
<evidence type="ECO:0000313" key="2">
    <source>
        <dbReference type="EMBL" id="BAH18515.1"/>
    </source>
</evidence>
<sequence length="485" mass="55561">MDLGGSCVNYFWLNCGYNRFNHFEDLMNQVSVFDSTVHFNPNEGYQAFKRANPGDRVIFYLVQNKIGLLGAGEVLKVEEPRRGQIKIHFKYDTKLAPFTKDYLIRDENLKETIQSMKEQLLNPISEADYNKIINVGQYKEKINRYFLMKEEIPFESGVEYTIYVSNINGVHRLGYKHYGEMQPEDKVIIYKTKPERGIYGIAEVVKGKHGNKPVPGRTDATAIIIKYIEDVTPRTIYELDRELMLRAQYFLDEKWNESVTEITKNQYQAMLEPSETKATPTAPSINEVIEAAQYSARKAAMDKKFFEAKRLSDTTKNIALEQHDVTVQQKLFHIFSLPQHVNGMKTVVKFMKLDAHAVKLFIADGTWKQANLYGEYIKSGQHYTYNRGIITEALAAEVPDTIIIEHIDHVTTEQLKPLIYAAQGTTVSLPVLEEQQRATIGPVGSGATFEVPKDFRIIGITTSDVTEFKAAFPEYITATMKFYKY</sequence>
<protein>
    <recommendedName>
        <fullName evidence="1">EVE domain-containing protein</fullName>
    </recommendedName>
</protein>
<dbReference type="eggNOG" id="COG2947">
    <property type="taxonomic scope" value="Bacteria"/>
</dbReference>
<accession>B9E8J7</accession>
<dbReference type="AlphaFoldDB" id="B9E8J7"/>
<dbReference type="EMBL" id="AP009484">
    <property type="protein sequence ID" value="BAH18515.1"/>
    <property type="molecule type" value="Genomic_DNA"/>
</dbReference>
<dbReference type="InterPro" id="IPR015947">
    <property type="entry name" value="PUA-like_sf"/>
</dbReference>
<dbReference type="Pfam" id="PF01878">
    <property type="entry name" value="EVE"/>
    <property type="match status" value="1"/>
</dbReference>
<organism evidence="2 3">
    <name type="scientific">Macrococcus caseolyticus (strain JCSC5402)</name>
    <name type="common">Macrococcoides caseolyticum</name>
    <dbReference type="NCBI Taxonomy" id="458233"/>
    <lineage>
        <taxon>Bacteria</taxon>
        <taxon>Bacillati</taxon>
        <taxon>Bacillota</taxon>
        <taxon>Bacilli</taxon>
        <taxon>Bacillales</taxon>
        <taxon>Staphylococcaceae</taxon>
        <taxon>Macrococcoides</taxon>
    </lineage>
</organism>
<dbReference type="Gene3D" id="3.10.590.10">
    <property type="entry name" value="ph1033 like domains"/>
    <property type="match status" value="1"/>
</dbReference>